<reference evidence="6 7" key="1">
    <citation type="submission" date="2018-04" db="EMBL/GenBank/DDBJ databases">
        <title>Genomic Encyclopedia of Type Strains, Phase III (KMG-III): the genomes of soil and plant-associated and newly described type strains.</title>
        <authorList>
            <person name="Whitman W."/>
        </authorList>
    </citation>
    <scope>NUCLEOTIDE SEQUENCE [LARGE SCALE GENOMIC DNA]</scope>
    <source>
        <strain evidence="6 7">KA25</strain>
    </source>
</reference>
<dbReference type="OrthoDB" id="8479870at2"/>
<dbReference type="GO" id="GO:0010628">
    <property type="term" value="P:positive regulation of gene expression"/>
    <property type="evidence" value="ECO:0007669"/>
    <property type="project" value="TreeGrafter"/>
</dbReference>
<dbReference type="Pfam" id="PF03466">
    <property type="entry name" value="LysR_substrate"/>
    <property type="match status" value="1"/>
</dbReference>
<dbReference type="Gene3D" id="1.10.10.10">
    <property type="entry name" value="Winged helix-like DNA-binding domain superfamily/Winged helix DNA-binding domain"/>
    <property type="match status" value="1"/>
</dbReference>
<dbReference type="Gene3D" id="3.40.190.290">
    <property type="match status" value="1"/>
</dbReference>
<evidence type="ECO:0000256" key="1">
    <source>
        <dbReference type="ARBA" id="ARBA00009437"/>
    </source>
</evidence>
<comment type="similarity">
    <text evidence="1">Belongs to the LysR transcriptional regulatory family.</text>
</comment>
<dbReference type="PRINTS" id="PR00039">
    <property type="entry name" value="HTHLYSR"/>
</dbReference>
<feature type="domain" description="HTH lysR-type" evidence="5">
    <location>
        <begin position="10"/>
        <end position="67"/>
    </location>
</feature>
<proteinExistence type="inferred from homology"/>
<keyword evidence="4" id="KW-0804">Transcription</keyword>
<evidence type="ECO:0000256" key="2">
    <source>
        <dbReference type="ARBA" id="ARBA00023015"/>
    </source>
</evidence>
<keyword evidence="2" id="KW-0805">Transcription regulation</keyword>
<dbReference type="PROSITE" id="PS50931">
    <property type="entry name" value="HTH_LYSR"/>
    <property type="match status" value="1"/>
</dbReference>
<dbReference type="PANTHER" id="PTHR30427">
    <property type="entry name" value="TRANSCRIPTIONAL ACTIVATOR PROTEIN LYSR"/>
    <property type="match status" value="1"/>
</dbReference>
<dbReference type="Pfam" id="PF00126">
    <property type="entry name" value="HTH_1"/>
    <property type="match status" value="1"/>
</dbReference>
<dbReference type="InterPro" id="IPR005119">
    <property type="entry name" value="LysR_subst-bd"/>
</dbReference>
<evidence type="ECO:0000313" key="6">
    <source>
        <dbReference type="EMBL" id="PTR19528.1"/>
    </source>
</evidence>
<dbReference type="SUPFAM" id="SSF46785">
    <property type="entry name" value="Winged helix' DNA-binding domain"/>
    <property type="match status" value="1"/>
</dbReference>
<dbReference type="PANTHER" id="PTHR30427:SF1">
    <property type="entry name" value="TRANSCRIPTIONAL ACTIVATOR PROTEIN LYSR"/>
    <property type="match status" value="1"/>
</dbReference>
<evidence type="ECO:0000256" key="4">
    <source>
        <dbReference type="ARBA" id="ARBA00023163"/>
    </source>
</evidence>
<evidence type="ECO:0000259" key="5">
    <source>
        <dbReference type="PROSITE" id="PS50931"/>
    </source>
</evidence>
<gene>
    <name evidence="6" type="ORF">C8J28_10412</name>
</gene>
<evidence type="ECO:0000313" key="7">
    <source>
        <dbReference type="Proteomes" id="UP000244060"/>
    </source>
</evidence>
<dbReference type="SUPFAM" id="SSF53850">
    <property type="entry name" value="Periplasmic binding protein-like II"/>
    <property type="match status" value="1"/>
</dbReference>
<dbReference type="GO" id="GO:0003700">
    <property type="term" value="F:DNA-binding transcription factor activity"/>
    <property type="evidence" value="ECO:0007669"/>
    <property type="project" value="InterPro"/>
</dbReference>
<dbReference type="InterPro" id="IPR000847">
    <property type="entry name" value="LysR_HTH_N"/>
</dbReference>
<sequence length="309" mass="33614">MTGGRTAPEISLRLLEIFAAMMRAGTTVEAAEMLGVSQPAVSAGLKQLETQLGIVLFERASRRMMPTTEATELFAEIRPMFSMLRSFTQTARDIREGLSGRLRIISTPPIGHTVAPRALVEFLRERPGVSVAFDVRRLEHVLDAVQSGSADLGLALSMDRYTALNSEVLHETHMVALVDAAGPLADRRQITAEDLAEHPFVGIEGESKLGGLVRSAFLQSGLGYLPHIEVRYVSTAAELVNHGLGNAVVDPFTAHYHARSGIAIRPFVPACMTRVVLLTRRGVPRSQLAHAFAATLKPIFAEPLRRIHA</sequence>
<comment type="caution">
    <text evidence="6">The sequence shown here is derived from an EMBL/GenBank/DDBJ whole genome shotgun (WGS) entry which is preliminary data.</text>
</comment>
<dbReference type="RefSeq" id="WP_108220459.1">
    <property type="nucleotide sequence ID" value="NZ_CP090021.1"/>
</dbReference>
<evidence type="ECO:0000256" key="3">
    <source>
        <dbReference type="ARBA" id="ARBA00023125"/>
    </source>
</evidence>
<dbReference type="InterPro" id="IPR036390">
    <property type="entry name" value="WH_DNA-bd_sf"/>
</dbReference>
<dbReference type="Proteomes" id="UP000244060">
    <property type="component" value="Unassembled WGS sequence"/>
</dbReference>
<dbReference type="AlphaFoldDB" id="A0A2T5KAT2"/>
<keyword evidence="7" id="KW-1185">Reference proteome</keyword>
<dbReference type="EMBL" id="QAOT01000004">
    <property type="protein sequence ID" value="PTR19528.1"/>
    <property type="molecule type" value="Genomic_DNA"/>
</dbReference>
<name>A0A2T5KAT2_9RHOB</name>
<organism evidence="6 7">
    <name type="scientific">Cereibacter azotoformans</name>
    <dbReference type="NCBI Taxonomy" id="43057"/>
    <lineage>
        <taxon>Bacteria</taxon>
        <taxon>Pseudomonadati</taxon>
        <taxon>Pseudomonadota</taxon>
        <taxon>Alphaproteobacteria</taxon>
        <taxon>Rhodobacterales</taxon>
        <taxon>Paracoccaceae</taxon>
        <taxon>Cereibacter</taxon>
    </lineage>
</organism>
<protein>
    <submittedName>
        <fullName evidence="6">DNA-binding transcriptional LysR family regulator</fullName>
    </submittedName>
</protein>
<dbReference type="GO" id="GO:0043565">
    <property type="term" value="F:sequence-specific DNA binding"/>
    <property type="evidence" value="ECO:0007669"/>
    <property type="project" value="TreeGrafter"/>
</dbReference>
<dbReference type="InterPro" id="IPR036388">
    <property type="entry name" value="WH-like_DNA-bd_sf"/>
</dbReference>
<keyword evidence="3 6" id="KW-0238">DNA-binding</keyword>
<accession>A0A2T5KAT2</accession>